<keyword evidence="2" id="KW-1185">Reference proteome</keyword>
<organism evidence="1 2">
    <name type="scientific">Acidicapsa dinghuensis</name>
    <dbReference type="NCBI Taxonomy" id="2218256"/>
    <lineage>
        <taxon>Bacteria</taxon>
        <taxon>Pseudomonadati</taxon>
        <taxon>Acidobacteriota</taxon>
        <taxon>Terriglobia</taxon>
        <taxon>Terriglobales</taxon>
        <taxon>Acidobacteriaceae</taxon>
        <taxon>Acidicapsa</taxon>
    </lineage>
</organism>
<proteinExistence type="predicted"/>
<protein>
    <submittedName>
        <fullName evidence="1">ATP-binding protein</fullName>
    </submittedName>
</protein>
<dbReference type="PANTHER" id="PTHR11669">
    <property type="entry name" value="REPLICATION FACTOR C / DNA POLYMERASE III GAMMA-TAU SUBUNIT"/>
    <property type="match status" value="1"/>
</dbReference>
<comment type="caution">
    <text evidence="1">The sequence shown here is derived from an EMBL/GenBank/DDBJ whole genome shotgun (WGS) entry which is preliminary data.</text>
</comment>
<evidence type="ECO:0000313" key="2">
    <source>
        <dbReference type="Proteomes" id="UP001596091"/>
    </source>
</evidence>
<dbReference type="EMBL" id="JBHSPH010000008">
    <property type="protein sequence ID" value="MFC5863996.1"/>
    <property type="molecule type" value="Genomic_DNA"/>
</dbReference>
<sequence>MSFRDFLGNRATADRLRESVLHERVPQAVILAGPKGAGKYTLALKFARLVNCLAPVERDGLPDYCGVCRNCERIGEAEVLDAKVAEAVEAREGLREVDKKETRIFIQPHPDVLIVPPDPPQNLIKIGQVRQVIHNAYYRPPVDAKRAIFLFTSSAFMKEAANSLLKVLEEPPRRCTLILLSENPAEMLPTIRSRAMLYQLGAVPTEELEQLLAERRPDLKGNRRTLVARLSEGAVGRALGFDVEAYVASRQDALMMIRSALREPDYSSLFRTTETYRGGADGQEKTLNLLHAANRLLEDLLMIVSGTPQLVRNVDITTELAQLASGIRQNHELRQALEWIENAAYALNEVERGMRRNLLRNVSLDAMALAMERG</sequence>
<dbReference type="GO" id="GO:0005524">
    <property type="term" value="F:ATP binding"/>
    <property type="evidence" value="ECO:0007669"/>
    <property type="project" value="UniProtKB-KW"/>
</dbReference>
<dbReference type="RefSeq" id="WP_263341116.1">
    <property type="nucleotide sequence ID" value="NZ_JAGSYH010000006.1"/>
</dbReference>
<name>A0ABW1EI89_9BACT</name>
<dbReference type="Gene3D" id="3.40.50.300">
    <property type="entry name" value="P-loop containing nucleotide triphosphate hydrolases"/>
    <property type="match status" value="1"/>
</dbReference>
<dbReference type="Proteomes" id="UP001596091">
    <property type="component" value="Unassembled WGS sequence"/>
</dbReference>
<dbReference type="SUPFAM" id="SSF52540">
    <property type="entry name" value="P-loop containing nucleoside triphosphate hydrolases"/>
    <property type="match status" value="1"/>
</dbReference>
<keyword evidence="1" id="KW-0067">ATP-binding</keyword>
<evidence type="ECO:0000313" key="1">
    <source>
        <dbReference type="EMBL" id="MFC5863996.1"/>
    </source>
</evidence>
<keyword evidence="1" id="KW-0547">Nucleotide-binding</keyword>
<dbReference type="Pfam" id="PF13177">
    <property type="entry name" value="DNA_pol3_delta2"/>
    <property type="match status" value="1"/>
</dbReference>
<dbReference type="InterPro" id="IPR050238">
    <property type="entry name" value="DNA_Rep/Repair_Clamp_Loader"/>
</dbReference>
<dbReference type="PANTHER" id="PTHR11669:SF8">
    <property type="entry name" value="DNA POLYMERASE III SUBUNIT DELTA"/>
    <property type="match status" value="1"/>
</dbReference>
<accession>A0ABW1EI89</accession>
<dbReference type="InterPro" id="IPR027417">
    <property type="entry name" value="P-loop_NTPase"/>
</dbReference>
<reference evidence="2" key="1">
    <citation type="journal article" date="2019" name="Int. J. Syst. Evol. Microbiol.">
        <title>The Global Catalogue of Microorganisms (GCM) 10K type strain sequencing project: providing services to taxonomists for standard genome sequencing and annotation.</title>
        <authorList>
            <consortium name="The Broad Institute Genomics Platform"/>
            <consortium name="The Broad Institute Genome Sequencing Center for Infectious Disease"/>
            <person name="Wu L."/>
            <person name="Ma J."/>
        </authorList>
    </citation>
    <scope>NUCLEOTIDE SEQUENCE [LARGE SCALE GENOMIC DNA]</scope>
    <source>
        <strain evidence="2">JCM 4087</strain>
    </source>
</reference>
<gene>
    <name evidence="1" type="ORF">ACFPT7_16950</name>
</gene>